<organism evidence="9 12">
    <name type="scientific">Tatumella citrea</name>
    <name type="common">Pantoea citrea</name>
    <dbReference type="NCBI Taxonomy" id="53336"/>
    <lineage>
        <taxon>Bacteria</taxon>
        <taxon>Pseudomonadati</taxon>
        <taxon>Pseudomonadota</taxon>
        <taxon>Gammaproteobacteria</taxon>
        <taxon>Enterobacterales</taxon>
        <taxon>Erwiniaceae</taxon>
        <taxon>Tatumella</taxon>
    </lineage>
</organism>
<dbReference type="KEGG" id="tci:A7K98_14680"/>
<evidence type="ECO:0000256" key="5">
    <source>
        <dbReference type="ARBA" id="ARBA00022989"/>
    </source>
</evidence>
<dbReference type="AlphaFoldDB" id="A0A1Y0LBB0"/>
<feature type="transmembrane region" description="Helical" evidence="7">
    <location>
        <begin position="12"/>
        <end position="34"/>
    </location>
</feature>
<dbReference type="CDD" id="cd17321">
    <property type="entry name" value="MFS_MMR_MDR_like"/>
    <property type="match status" value="1"/>
</dbReference>
<dbReference type="Proteomes" id="UP000195814">
    <property type="component" value="Chromosome"/>
</dbReference>
<sequence>MKQTKSEKIISLTIISMGFFLVSLDVTVVNVALSQLKQDLGISISGLQWVIDAYTLSFATLLLSAGKAGDITGPKKIFCCGLLLFSVASLLCGIAHSLSFLVIARILQGTGAALLVANSLSLIQGIFSQPPERAKAFGIWGGVGGIAIAMGPVAGGILISRFGWQAAFFLNIPVGVLSLAMALKYLPEIATVPRKINPLAQLLIAVALASLAWAFITAGYDGWLSATVITSGLLCIAAITGFIFYEITSEIPLLPRGIFRIKKFAAATSIGLIINSGFYGQLFIISLYFQQIKHYTTLHSGLALLPQAIIMAATAFCCGRIIARTGPGIPVLAGLSVSFIGLLWLSLIPTNSSYIGVMIPMLLTGMGMSLTAPATVAACMAEAPLGQGGITSGIINTARQSGSVLGVAMAGSFMGDQNLSLHSMHLALLATLPFYLLAWCLALRWLLPKSTFIPLPEPE</sequence>
<evidence type="ECO:0000256" key="1">
    <source>
        <dbReference type="ARBA" id="ARBA00004651"/>
    </source>
</evidence>
<dbReference type="Gene3D" id="1.20.1250.20">
    <property type="entry name" value="MFS general substrate transporter like domains"/>
    <property type="match status" value="1"/>
</dbReference>
<dbReference type="OrthoDB" id="2412976at2"/>
<gene>
    <name evidence="9" type="ORF">A7K98_14680</name>
    <name evidence="10" type="ORF">A7K99_14665</name>
</gene>
<evidence type="ECO:0000256" key="2">
    <source>
        <dbReference type="ARBA" id="ARBA00022448"/>
    </source>
</evidence>
<dbReference type="InterPro" id="IPR004638">
    <property type="entry name" value="EmrB-like"/>
</dbReference>
<dbReference type="InterPro" id="IPR011701">
    <property type="entry name" value="MFS"/>
</dbReference>
<feature type="transmembrane region" description="Helical" evidence="7">
    <location>
        <begin position="329"/>
        <end position="348"/>
    </location>
</feature>
<dbReference type="EMBL" id="CP015579">
    <property type="protein sequence ID" value="ARU94888.1"/>
    <property type="molecule type" value="Genomic_DNA"/>
</dbReference>
<protein>
    <submittedName>
        <fullName evidence="9">Multidrug MFS transporter</fullName>
    </submittedName>
</protein>
<evidence type="ECO:0000256" key="6">
    <source>
        <dbReference type="ARBA" id="ARBA00023136"/>
    </source>
</evidence>
<dbReference type="GO" id="GO:0005886">
    <property type="term" value="C:plasma membrane"/>
    <property type="evidence" value="ECO:0007669"/>
    <property type="project" value="UniProtKB-SubCell"/>
</dbReference>
<evidence type="ECO:0000256" key="4">
    <source>
        <dbReference type="ARBA" id="ARBA00022692"/>
    </source>
</evidence>
<keyword evidence="11" id="KW-1185">Reference proteome</keyword>
<dbReference type="PANTHER" id="PTHR42718:SF40">
    <property type="entry name" value="METHYLENOMYCIN A RESISTANCE PROTEIN"/>
    <property type="match status" value="1"/>
</dbReference>
<feature type="transmembrane region" description="Helical" evidence="7">
    <location>
        <begin position="301"/>
        <end position="322"/>
    </location>
</feature>
<keyword evidence="3" id="KW-1003">Cell membrane</keyword>
<feature type="transmembrane region" description="Helical" evidence="7">
    <location>
        <begin position="222"/>
        <end position="244"/>
    </location>
</feature>
<evidence type="ECO:0000259" key="8">
    <source>
        <dbReference type="PROSITE" id="PS50850"/>
    </source>
</evidence>
<dbReference type="RefSeq" id="WP_087489259.1">
    <property type="nucleotide sequence ID" value="NZ_CP015579.1"/>
</dbReference>
<dbReference type="InterPro" id="IPR036259">
    <property type="entry name" value="MFS_trans_sf"/>
</dbReference>
<feature type="transmembrane region" description="Helical" evidence="7">
    <location>
        <begin position="77"/>
        <end position="100"/>
    </location>
</feature>
<feature type="domain" description="Major facilitator superfamily (MFS) profile" evidence="8">
    <location>
        <begin position="11"/>
        <end position="451"/>
    </location>
</feature>
<dbReference type="NCBIfam" id="TIGR00711">
    <property type="entry name" value="efflux_EmrB"/>
    <property type="match status" value="1"/>
</dbReference>
<feature type="transmembrane region" description="Helical" evidence="7">
    <location>
        <begin position="354"/>
        <end position="381"/>
    </location>
</feature>
<dbReference type="Pfam" id="PF07690">
    <property type="entry name" value="MFS_1"/>
    <property type="match status" value="1"/>
</dbReference>
<evidence type="ECO:0000313" key="9">
    <source>
        <dbReference type="EMBL" id="ARU94888.1"/>
    </source>
</evidence>
<keyword evidence="5 7" id="KW-1133">Transmembrane helix</keyword>
<evidence type="ECO:0000256" key="7">
    <source>
        <dbReference type="SAM" id="Phobius"/>
    </source>
</evidence>
<proteinExistence type="predicted"/>
<comment type="subcellular location">
    <subcellularLocation>
        <location evidence="1">Cell membrane</location>
        <topology evidence="1">Multi-pass membrane protein</topology>
    </subcellularLocation>
</comment>
<keyword evidence="4 7" id="KW-0812">Transmembrane</keyword>
<accession>A0A1Y0LBB0</accession>
<feature type="transmembrane region" description="Helical" evidence="7">
    <location>
        <begin position="139"/>
        <end position="160"/>
    </location>
</feature>
<dbReference type="PANTHER" id="PTHR42718">
    <property type="entry name" value="MAJOR FACILITATOR SUPERFAMILY MULTIDRUG TRANSPORTER MFSC"/>
    <property type="match status" value="1"/>
</dbReference>
<dbReference type="Proteomes" id="UP000195729">
    <property type="component" value="Chromosome"/>
</dbReference>
<keyword evidence="2" id="KW-0813">Transport</keyword>
<dbReference type="SUPFAM" id="SSF103473">
    <property type="entry name" value="MFS general substrate transporter"/>
    <property type="match status" value="1"/>
</dbReference>
<reference evidence="11 12" key="1">
    <citation type="submission" date="2016-05" db="EMBL/GenBank/DDBJ databases">
        <title>Complete genome sequence of two 2,5-diketo-D-glunonic acid producing strain Tatumella citrea.</title>
        <authorList>
            <person name="Duan C."/>
            <person name="Yang J."/>
            <person name="Yang S."/>
        </authorList>
    </citation>
    <scope>NUCLEOTIDE SEQUENCE [LARGE SCALE GENOMIC DNA]</scope>
    <source>
        <strain evidence="10 11">ATCC 39140</strain>
        <strain evidence="9 12">DSM 13699</strain>
    </source>
</reference>
<dbReference type="EMBL" id="CP015581">
    <property type="protein sequence ID" value="ARU98926.1"/>
    <property type="molecule type" value="Genomic_DNA"/>
</dbReference>
<dbReference type="Gene3D" id="1.20.1720.10">
    <property type="entry name" value="Multidrug resistance protein D"/>
    <property type="match status" value="1"/>
</dbReference>
<evidence type="ECO:0000313" key="12">
    <source>
        <dbReference type="Proteomes" id="UP000195814"/>
    </source>
</evidence>
<feature type="transmembrane region" description="Helical" evidence="7">
    <location>
        <begin position="46"/>
        <end position="65"/>
    </location>
</feature>
<evidence type="ECO:0000256" key="3">
    <source>
        <dbReference type="ARBA" id="ARBA00022475"/>
    </source>
</evidence>
<feature type="transmembrane region" description="Helical" evidence="7">
    <location>
        <begin position="198"/>
        <end position="216"/>
    </location>
</feature>
<dbReference type="InterPro" id="IPR020846">
    <property type="entry name" value="MFS_dom"/>
</dbReference>
<name>A0A1Y0LBB0_TATCI</name>
<feature type="transmembrane region" description="Helical" evidence="7">
    <location>
        <begin position="426"/>
        <end position="447"/>
    </location>
</feature>
<dbReference type="GO" id="GO:0022857">
    <property type="term" value="F:transmembrane transporter activity"/>
    <property type="evidence" value="ECO:0007669"/>
    <property type="project" value="InterPro"/>
</dbReference>
<feature type="transmembrane region" description="Helical" evidence="7">
    <location>
        <begin position="166"/>
        <end position="186"/>
    </location>
</feature>
<dbReference type="PROSITE" id="PS50850">
    <property type="entry name" value="MFS"/>
    <property type="match status" value="1"/>
</dbReference>
<keyword evidence="6 7" id="KW-0472">Membrane</keyword>
<evidence type="ECO:0000313" key="11">
    <source>
        <dbReference type="Proteomes" id="UP000195729"/>
    </source>
</evidence>
<feature type="transmembrane region" description="Helical" evidence="7">
    <location>
        <begin position="264"/>
        <end position="289"/>
    </location>
</feature>
<evidence type="ECO:0000313" key="10">
    <source>
        <dbReference type="EMBL" id="ARU98926.1"/>
    </source>
</evidence>